<proteinExistence type="predicted"/>
<evidence type="ECO:0000313" key="2">
    <source>
        <dbReference type="Proteomes" id="UP000029121"/>
    </source>
</evidence>
<gene>
    <name evidence="1" type="ORF">CARUB_v100079681mg</name>
</gene>
<dbReference type="EMBL" id="KB870935">
    <property type="protein sequence ID" value="EOA12059.1"/>
    <property type="molecule type" value="Genomic_DNA"/>
</dbReference>
<dbReference type="Proteomes" id="UP000029121">
    <property type="component" value="Unassembled WGS sequence"/>
</dbReference>
<reference evidence="2" key="1">
    <citation type="journal article" date="2013" name="Nat. Genet.">
        <title>The Capsella rubella genome and the genomic consequences of rapid mating system evolution.</title>
        <authorList>
            <person name="Slotte T."/>
            <person name="Hazzouri K.M."/>
            <person name="Agren J.A."/>
            <person name="Koenig D."/>
            <person name="Maumus F."/>
            <person name="Guo Y.L."/>
            <person name="Steige K."/>
            <person name="Platts A.E."/>
            <person name="Escobar J.S."/>
            <person name="Newman L.K."/>
            <person name="Wang W."/>
            <person name="Mandakova T."/>
            <person name="Vello E."/>
            <person name="Smith L.M."/>
            <person name="Henz S.R."/>
            <person name="Steffen J."/>
            <person name="Takuno S."/>
            <person name="Brandvain Y."/>
            <person name="Coop G."/>
            <person name="Andolfatto P."/>
            <person name="Hu T.T."/>
            <person name="Blanchette M."/>
            <person name="Clark R.M."/>
            <person name="Quesneville H."/>
            <person name="Nordborg M."/>
            <person name="Gaut B.S."/>
            <person name="Lysak M.A."/>
            <person name="Jenkins J."/>
            <person name="Grimwood J."/>
            <person name="Chapman J."/>
            <person name="Prochnik S."/>
            <person name="Shu S."/>
            <person name="Rokhsar D."/>
            <person name="Schmutz J."/>
            <person name="Weigel D."/>
            <person name="Wright S.I."/>
        </authorList>
    </citation>
    <scope>NUCLEOTIDE SEQUENCE [LARGE SCALE GENOMIC DNA]</scope>
    <source>
        <strain evidence="2">cv. Monte Gargano</strain>
    </source>
</reference>
<feature type="non-terminal residue" evidence="1">
    <location>
        <position position="1"/>
    </location>
</feature>
<organism evidence="1 2">
    <name type="scientific">Capsella rubella</name>
    <dbReference type="NCBI Taxonomy" id="81985"/>
    <lineage>
        <taxon>Eukaryota</taxon>
        <taxon>Viridiplantae</taxon>
        <taxon>Streptophyta</taxon>
        <taxon>Embryophyta</taxon>
        <taxon>Tracheophyta</taxon>
        <taxon>Spermatophyta</taxon>
        <taxon>Magnoliopsida</taxon>
        <taxon>eudicotyledons</taxon>
        <taxon>Gunneridae</taxon>
        <taxon>Pentapetalae</taxon>
        <taxon>rosids</taxon>
        <taxon>malvids</taxon>
        <taxon>Brassicales</taxon>
        <taxon>Brassicaceae</taxon>
        <taxon>Camelineae</taxon>
        <taxon>Capsella</taxon>
    </lineage>
</organism>
<name>R0G6F5_9BRAS</name>
<protein>
    <submittedName>
        <fullName evidence="1">Uncharacterized protein</fullName>
    </submittedName>
</protein>
<keyword evidence="2" id="KW-1185">Reference proteome</keyword>
<accession>R0G6F5</accession>
<evidence type="ECO:0000313" key="1">
    <source>
        <dbReference type="EMBL" id="EOA12059.1"/>
    </source>
</evidence>
<sequence length="13" mass="1405">RAEDHTGETSSES</sequence>